<dbReference type="EMBL" id="JAAGWF010000045">
    <property type="protein sequence ID" value="NEK60703.1"/>
    <property type="molecule type" value="Genomic_DNA"/>
</dbReference>
<accession>A0A7K3W8K0</accession>
<evidence type="ECO:0000313" key="4">
    <source>
        <dbReference type="Proteomes" id="UP000470246"/>
    </source>
</evidence>
<feature type="region of interest" description="Disordered" evidence="1">
    <location>
        <begin position="75"/>
        <end position="96"/>
    </location>
</feature>
<evidence type="ECO:0000256" key="2">
    <source>
        <dbReference type="SAM" id="Phobius"/>
    </source>
</evidence>
<evidence type="ECO:0000313" key="3">
    <source>
        <dbReference type="EMBL" id="NEK60703.1"/>
    </source>
</evidence>
<keyword evidence="2" id="KW-1133">Transmembrane helix</keyword>
<proteinExistence type="predicted"/>
<dbReference type="Proteomes" id="UP000470246">
    <property type="component" value="Unassembled WGS sequence"/>
</dbReference>
<feature type="compositionally biased region" description="Low complexity" evidence="1">
    <location>
        <begin position="86"/>
        <end position="96"/>
    </location>
</feature>
<evidence type="ECO:0000256" key="1">
    <source>
        <dbReference type="SAM" id="MobiDB-lite"/>
    </source>
</evidence>
<organism evidence="3 4">
    <name type="scientific">Geodermatophilus sabuli</name>
    <dbReference type="NCBI Taxonomy" id="1564158"/>
    <lineage>
        <taxon>Bacteria</taxon>
        <taxon>Bacillati</taxon>
        <taxon>Actinomycetota</taxon>
        <taxon>Actinomycetes</taxon>
        <taxon>Geodermatophilales</taxon>
        <taxon>Geodermatophilaceae</taxon>
        <taxon>Geodermatophilus</taxon>
    </lineage>
</organism>
<feature type="transmembrane region" description="Helical" evidence="2">
    <location>
        <begin position="20"/>
        <end position="40"/>
    </location>
</feature>
<protein>
    <submittedName>
        <fullName evidence="3">Uncharacterized protein</fullName>
    </submittedName>
</protein>
<feature type="compositionally biased region" description="Pro residues" evidence="1">
    <location>
        <begin position="131"/>
        <end position="140"/>
    </location>
</feature>
<gene>
    <name evidence="3" type="ORF">GCU56_22905</name>
</gene>
<feature type="non-terminal residue" evidence="3">
    <location>
        <position position="146"/>
    </location>
</feature>
<name>A0A7K3W8K0_9ACTN</name>
<keyword evidence="2" id="KW-0812">Transmembrane</keyword>
<dbReference type="RefSeq" id="WP_204332707.1">
    <property type="nucleotide sequence ID" value="NZ_JAAGWF010000045.1"/>
</dbReference>
<keyword evidence="2" id="KW-0472">Membrane</keyword>
<keyword evidence="4" id="KW-1185">Reference proteome</keyword>
<feature type="compositionally biased region" description="Basic and acidic residues" evidence="1">
    <location>
        <begin position="75"/>
        <end position="85"/>
    </location>
</feature>
<dbReference type="AlphaFoldDB" id="A0A7K3W8K0"/>
<comment type="caution">
    <text evidence="3">The sequence shown here is derived from an EMBL/GenBank/DDBJ whole genome shotgun (WGS) entry which is preliminary data.</text>
</comment>
<feature type="region of interest" description="Disordered" evidence="1">
    <location>
        <begin position="112"/>
        <end position="146"/>
    </location>
</feature>
<reference evidence="3 4" key="1">
    <citation type="submission" date="2020-02" db="EMBL/GenBank/DDBJ databases">
        <title>Geodermatophilus sabuli CPCC 205279 I12A-02694.</title>
        <authorList>
            <person name="Jiang Z."/>
        </authorList>
    </citation>
    <scope>NUCLEOTIDE SEQUENCE [LARGE SCALE GENOMIC DNA]</scope>
    <source>
        <strain evidence="3 4">I12A-02694</strain>
    </source>
</reference>
<sequence>MDAGRVETTAAGTAGRSSWAARLLLVTGLLAAVYGLLLVLSPGARADERGPGPDPLEAVTQVLGPVADRAVRVEVPSPRDDHVDVAEPTAASEAAEPVTAVVEPVMEAPSQFVVEPPVPPAARPTTDTERPGPPALPPVARPTTDT</sequence>